<dbReference type="InterPro" id="IPR052864">
    <property type="entry name" value="Chloroplast_FAD_CarF"/>
</dbReference>
<comment type="caution">
    <text evidence="8">The sequence shown here is derived from an EMBL/GenBank/DDBJ whole genome shotgun (WGS) entry which is preliminary data.</text>
</comment>
<sequence>MNILKCSLEFPIVGYSSCCFGCYTLDYKKTNLSSLCKNVFKKSISRKKSKHMLTRSQKSFLRITQYPLLYSNFCVEETGEYPSFSTVFCESNEAMDSLEASVRDSRCLKPRQRSTLLVRSLKKESNCIQQVVIDNNSIFQDFDTLELLSRRNSAFSLRTISLSEKLVVVLADLISDYLVLDMLCRIRSFEQAGEFILGILVAYFLADLFSGLYNWVSANYLSDSFRWSRNALRYYQWHVERPEEIVQMNFFDNVYSHCLIIIPFLLLTAYLRSRLSLFCESILVFLLACIALWPELHKWSHMEDSSKPPPLIVRTLQQLGVILNANDHKGHHSPFFYHLKDKGRWFARPQFYIATAFYSTVSGHWNGILDSIEFYRKLEYLVYLLTGVEPRIWSQDPELRKRFITNNHVKKE</sequence>
<dbReference type="PANTHER" id="PTHR48140">
    <property type="entry name" value="FATTY ACID DESATURASE 4, CHLOROPLASTIC-RELATED"/>
    <property type="match status" value="1"/>
</dbReference>
<keyword evidence="3 6" id="KW-0812">Transmembrane</keyword>
<evidence type="ECO:0000259" key="7">
    <source>
        <dbReference type="Pfam" id="PF10520"/>
    </source>
</evidence>
<feature type="domain" description="Lipid desaturase" evidence="7">
    <location>
        <begin position="203"/>
        <end position="334"/>
    </location>
</feature>
<name>A0A9C7Q2Z8_9RHOD</name>
<evidence type="ECO:0000313" key="8">
    <source>
        <dbReference type="EMBL" id="GJQ14940.1"/>
    </source>
</evidence>
<organism evidence="8 9">
    <name type="scientific">Galdieria partita</name>
    <dbReference type="NCBI Taxonomy" id="83374"/>
    <lineage>
        <taxon>Eukaryota</taxon>
        <taxon>Rhodophyta</taxon>
        <taxon>Bangiophyceae</taxon>
        <taxon>Galdieriales</taxon>
        <taxon>Galdieriaceae</taxon>
        <taxon>Galdieria</taxon>
    </lineage>
</organism>
<keyword evidence="9" id="KW-1185">Reference proteome</keyword>
<evidence type="ECO:0000256" key="3">
    <source>
        <dbReference type="ARBA" id="ARBA00022692"/>
    </source>
</evidence>
<reference evidence="8" key="2">
    <citation type="submission" date="2022-01" db="EMBL/GenBank/DDBJ databases">
        <authorList>
            <person name="Hirooka S."/>
            <person name="Miyagishima S.Y."/>
        </authorList>
    </citation>
    <scope>NUCLEOTIDE SEQUENCE</scope>
    <source>
        <strain evidence="8">NBRC 102759</strain>
    </source>
</reference>
<gene>
    <name evidence="8" type="ORF">GpartN1_g6731.t1</name>
</gene>
<keyword evidence="4 6" id="KW-1133">Transmembrane helix</keyword>
<dbReference type="AlphaFoldDB" id="A0A9C7Q2Z8"/>
<protein>
    <recommendedName>
        <fullName evidence="7">Lipid desaturase domain-containing protein</fullName>
    </recommendedName>
</protein>
<dbReference type="InterPro" id="IPR019547">
    <property type="entry name" value="Lipid_desat"/>
</dbReference>
<evidence type="ECO:0000313" key="9">
    <source>
        <dbReference type="Proteomes" id="UP001061958"/>
    </source>
</evidence>
<proteinExistence type="inferred from homology"/>
<feature type="transmembrane region" description="Helical" evidence="6">
    <location>
        <begin position="254"/>
        <end position="271"/>
    </location>
</feature>
<evidence type="ECO:0000256" key="5">
    <source>
        <dbReference type="ARBA" id="ARBA00023136"/>
    </source>
</evidence>
<dbReference type="PANTHER" id="PTHR48140:SF1">
    <property type="entry name" value="FATTY ACID DESATURASE 4, CHLOROPLASTIC-RELATED"/>
    <property type="match status" value="1"/>
</dbReference>
<dbReference type="Pfam" id="PF10520">
    <property type="entry name" value="Lipid_desat"/>
    <property type="match status" value="2"/>
</dbReference>
<evidence type="ECO:0000256" key="6">
    <source>
        <dbReference type="SAM" id="Phobius"/>
    </source>
</evidence>
<evidence type="ECO:0000256" key="2">
    <source>
        <dbReference type="ARBA" id="ARBA00007620"/>
    </source>
</evidence>
<accession>A0A9C7Q2Z8</accession>
<keyword evidence="5 6" id="KW-0472">Membrane</keyword>
<evidence type="ECO:0000256" key="1">
    <source>
        <dbReference type="ARBA" id="ARBA00004141"/>
    </source>
</evidence>
<comment type="subcellular location">
    <subcellularLocation>
        <location evidence="1">Membrane</location>
        <topology evidence="1">Multi-pass membrane protein</topology>
    </subcellularLocation>
</comment>
<reference evidence="8" key="1">
    <citation type="journal article" date="2022" name="Proc. Natl. Acad. Sci. U.S.A.">
        <title>Life cycle and functional genomics of the unicellular red alga Galdieria for elucidating algal and plant evolution and industrial use.</title>
        <authorList>
            <person name="Hirooka S."/>
            <person name="Itabashi T."/>
            <person name="Ichinose T.M."/>
            <person name="Onuma R."/>
            <person name="Fujiwara T."/>
            <person name="Yamashita S."/>
            <person name="Jong L.W."/>
            <person name="Tomita R."/>
            <person name="Iwane A.H."/>
            <person name="Miyagishima S.Y."/>
        </authorList>
    </citation>
    <scope>NUCLEOTIDE SEQUENCE</scope>
    <source>
        <strain evidence="8">NBRC 102759</strain>
    </source>
</reference>
<feature type="transmembrane region" description="Helical" evidence="6">
    <location>
        <begin position="195"/>
        <end position="216"/>
    </location>
</feature>
<dbReference type="GO" id="GO:0016020">
    <property type="term" value="C:membrane"/>
    <property type="evidence" value="ECO:0007669"/>
    <property type="project" value="UniProtKB-SubCell"/>
</dbReference>
<dbReference type="EMBL" id="BQMJ01000062">
    <property type="protein sequence ID" value="GJQ14940.1"/>
    <property type="molecule type" value="Genomic_DNA"/>
</dbReference>
<feature type="domain" description="Lipid desaturase" evidence="7">
    <location>
        <begin position="357"/>
        <end position="393"/>
    </location>
</feature>
<evidence type="ECO:0000256" key="4">
    <source>
        <dbReference type="ARBA" id="ARBA00022989"/>
    </source>
</evidence>
<dbReference type="OrthoDB" id="5103at2759"/>
<comment type="similarity">
    <text evidence="2">Belongs to the fatty acid desaturase CarF family.</text>
</comment>
<dbReference type="Proteomes" id="UP001061958">
    <property type="component" value="Unassembled WGS sequence"/>
</dbReference>